<gene>
    <name evidence="4" type="ORF">BDQ12DRAFT_239185</name>
</gene>
<dbReference type="Pfam" id="PF18334">
    <property type="entry name" value="XRN1_D2_D3"/>
    <property type="match status" value="1"/>
</dbReference>
<dbReference type="Pfam" id="PF18129">
    <property type="entry name" value="SH3_12"/>
    <property type="match status" value="1"/>
</dbReference>
<sequence>MVGISGRALSKIASSFMVITSDNQKTNLGLSLKFEAKALKVVDYSQKEGRHWEFSDKAVELFREYKEKFPDVFRMLDGTGDAMAKAAEVLAGDDPDGRVKEIKSWLKSKGVRDFEPVSLFCDQLTKDTVTEIEALADSFTKSKSSSAIKKAIVKGIPRQAVLKPAHAVYRLQNQHFALGDRVTMVQDSGGVPLSIKGVVIGLNAKTMDVVWDVPFMSGSTLGDRCSQYRGSTVEFNTCLNLSNPQFVTSTNPKAPPPVRNEVPFKPRFGPHPAVRPAPGQAAAAGFKPAPHSNQPVHIMTNPNRGGRGGYANGRGGPPPAAAQTRPETTDQDSSAPSPQPNGGHGPSVPGRGFPRGGRGGFVPGFQRGRGGFVPGFDRGRGAPRGGFRGRGRGSFAAPTPS</sequence>
<proteinExistence type="predicted"/>
<reference evidence="4 5" key="1">
    <citation type="journal article" date="2019" name="Nat. Ecol. Evol.">
        <title>Megaphylogeny resolves global patterns of mushroom evolution.</title>
        <authorList>
            <person name="Varga T."/>
            <person name="Krizsan K."/>
            <person name="Foldi C."/>
            <person name="Dima B."/>
            <person name="Sanchez-Garcia M."/>
            <person name="Sanchez-Ramirez S."/>
            <person name="Szollosi G.J."/>
            <person name="Szarkandi J.G."/>
            <person name="Papp V."/>
            <person name="Albert L."/>
            <person name="Andreopoulos W."/>
            <person name="Angelini C."/>
            <person name="Antonin V."/>
            <person name="Barry K.W."/>
            <person name="Bougher N.L."/>
            <person name="Buchanan P."/>
            <person name="Buyck B."/>
            <person name="Bense V."/>
            <person name="Catcheside P."/>
            <person name="Chovatia M."/>
            <person name="Cooper J."/>
            <person name="Damon W."/>
            <person name="Desjardin D."/>
            <person name="Finy P."/>
            <person name="Geml J."/>
            <person name="Haridas S."/>
            <person name="Hughes K."/>
            <person name="Justo A."/>
            <person name="Karasinski D."/>
            <person name="Kautmanova I."/>
            <person name="Kiss B."/>
            <person name="Kocsube S."/>
            <person name="Kotiranta H."/>
            <person name="LaButti K.M."/>
            <person name="Lechner B.E."/>
            <person name="Liimatainen K."/>
            <person name="Lipzen A."/>
            <person name="Lukacs Z."/>
            <person name="Mihaltcheva S."/>
            <person name="Morgado L.N."/>
            <person name="Niskanen T."/>
            <person name="Noordeloos M.E."/>
            <person name="Ohm R.A."/>
            <person name="Ortiz-Santana B."/>
            <person name="Ovrebo C."/>
            <person name="Racz N."/>
            <person name="Riley R."/>
            <person name="Savchenko A."/>
            <person name="Shiryaev A."/>
            <person name="Soop K."/>
            <person name="Spirin V."/>
            <person name="Szebenyi C."/>
            <person name="Tomsovsky M."/>
            <person name="Tulloss R.E."/>
            <person name="Uehling J."/>
            <person name="Grigoriev I.V."/>
            <person name="Vagvolgyi C."/>
            <person name="Papp T."/>
            <person name="Martin F.M."/>
            <person name="Miettinen O."/>
            <person name="Hibbett D.S."/>
            <person name="Nagy L.G."/>
        </authorList>
    </citation>
    <scope>NUCLEOTIDE SEQUENCE [LARGE SCALE GENOMIC DNA]</scope>
    <source>
        <strain evidence="4 5">CBS 166.37</strain>
    </source>
</reference>
<dbReference type="InterPro" id="IPR041385">
    <property type="entry name" value="SH3_12"/>
</dbReference>
<dbReference type="InterPro" id="IPR041106">
    <property type="entry name" value="XRN1_D2_D3"/>
</dbReference>
<evidence type="ECO:0000259" key="3">
    <source>
        <dbReference type="Pfam" id="PF18334"/>
    </source>
</evidence>
<dbReference type="EMBL" id="ML213612">
    <property type="protein sequence ID" value="TFK36739.1"/>
    <property type="molecule type" value="Genomic_DNA"/>
</dbReference>
<organism evidence="4 5">
    <name type="scientific">Crucibulum laeve</name>
    <dbReference type="NCBI Taxonomy" id="68775"/>
    <lineage>
        <taxon>Eukaryota</taxon>
        <taxon>Fungi</taxon>
        <taxon>Dikarya</taxon>
        <taxon>Basidiomycota</taxon>
        <taxon>Agaricomycotina</taxon>
        <taxon>Agaricomycetes</taxon>
        <taxon>Agaricomycetidae</taxon>
        <taxon>Agaricales</taxon>
        <taxon>Agaricineae</taxon>
        <taxon>Nidulariaceae</taxon>
        <taxon>Crucibulum</taxon>
    </lineage>
</organism>
<dbReference type="STRING" id="68775.A0A5C3LU69"/>
<protein>
    <submittedName>
        <fullName evidence="4">Uncharacterized protein</fullName>
    </submittedName>
</protein>
<name>A0A5C3LU69_9AGAR</name>
<dbReference type="Gene3D" id="2.30.30.750">
    <property type="match status" value="1"/>
</dbReference>
<dbReference type="Proteomes" id="UP000308652">
    <property type="component" value="Unassembled WGS sequence"/>
</dbReference>
<evidence type="ECO:0000313" key="4">
    <source>
        <dbReference type="EMBL" id="TFK36739.1"/>
    </source>
</evidence>
<keyword evidence="5" id="KW-1185">Reference proteome</keyword>
<feature type="compositionally biased region" description="Gly residues" evidence="1">
    <location>
        <begin position="353"/>
        <end position="373"/>
    </location>
</feature>
<evidence type="ECO:0000259" key="2">
    <source>
        <dbReference type="Pfam" id="PF18129"/>
    </source>
</evidence>
<feature type="compositionally biased region" description="Gly residues" evidence="1">
    <location>
        <begin position="305"/>
        <end position="315"/>
    </location>
</feature>
<feature type="compositionally biased region" description="Low complexity" evidence="1">
    <location>
        <begin position="272"/>
        <end position="290"/>
    </location>
</feature>
<evidence type="ECO:0000313" key="5">
    <source>
        <dbReference type="Proteomes" id="UP000308652"/>
    </source>
</evidence>
<dbReference type="OrthoDB" id="372487at2759"/>
<feature type="region of interest" description="Disordered" evidence="1">
    <location>
        <begin position="247"/>
        <end position="401"/>
    </location>
</feature>
<accession>A0A5C3LU69</accession>
<dbReference type="InterPro" id="IPR047008">
    <property type="entry name" value="XRN1_SH3_sf"/>
</dbReference>
<feature type="domain" description="Exoribonuclease Xrn1 D2/D3" evidence="3">
    <location>
        <begin position="1"/>
        <end position="154"/>
    </location>
</feature>
<evidence type="ECO:0000256" key="1">
    <source>
        <dbReference type="SAM" id="MobiDB-lite"/>
    </source>
</evidence>
<feature type="domain" description="5'-3' exoribonuclease 1 SH3-like" evidence="2">
    <location>
        <begin position="174"/>
        <end position="240"/>
    </location>
</feature>
<dbReference type="AlphaFoldDB" id="A0A5C3LU69"/>